<feature type="chain" id="PRO_5026256801" description="DUF3575 domain-containing protein" evidence="1">
    <location>
        <begin position="18"/>
        <end position="232"/>
    </location>
</feature>
<feature type="signal peptide" evidence="1">
    <location>
        <begin position="1"/>
        <end position="17"/>
    </location>
</feature>
<protein>
    <recommendedName>
        <fullName evidence="4">DUF3575 domain-containing protein</fullName>
    </recommendedName>
</protein>
<organism evidence="2 3">
    <name type="scientific">Spirosoma aureum</name>
    <dbReference type="NCBI Taxonomy" id="2692134"/>
    <lineage>
        <taxon>Bacteria</taxon>
        <taxon>Pseudomonadati</taxon>
        <taxon>Bacteroidota</taxon>
        <taxon>Cytophagia</taxon>
        <taxon>Cytophagales</taxon>
        <taxon>Cytophagaceae</taxon>
        <taxon>Spirosoma</taxon>
    </lineage>
</organism>
<evidence type="ECO:0000313" key="3">
    <source>
        <dbReference type="Proteomes" id="UP000501802"/>
    </source>
</evidence>
<dbReference type="EMBL" id="CP050063">
    <property type="protein sequence ID" value="QIP15357.1"/>
    <property type="molecule type" value="Genomic_DNA"/>
</dbReference>
<dbReference type="KEGG" id="spib:G8759_23380"/>
<evidence type="ECO:0008006" key="4">
    <source>
        <dbReference type="Google" id="ProtNLM"/>
    </source>
</evidence>
<name>A0A6G9ASA5_9BACT</name>
<evidence type="ECO:0000256" key="1">
    <source>
        <dbReference type="SAM" id="SignalP"/>
    </source>
</evidence>
<proteinExistence type="predicted"/>
<evidence type="ECO:0000313" key="2">
    <source>
        <dbReference type="EMBL" id="QIP15357.1"/>
    </source>
</evidence>
<dbReference type="AlphaFoldDB" id="A0A6G9ASA5"/>
<keyword evidence="3" id="KW-1185">Reference proteome</keyword>
<gene>
    <name evidence="2" type="ORF">G8759_23380</name>
</gene>
<dbReference type="Proteomes" id="UP000501802">
    <property type="component" value="Chromosome"/>
</dbReference>
<reference evidence="2 3" key="1">
    <citation type="submission" date="2020-03" db="EMBL/GenBank/DDBJ databases">
        <authorList>
            <person name="Kim M.K."/>
        </authorList>
    </citation>
    <scope>NUCLEOTIDE SEQUENCE [LARGE SCALE GENOMIC DNA]</scope>
    <source>
        <strain evidence="2 3">BT328</strain>
    </source>
</reference>
<dbReference type="RefSeq" id="WP_167213328.1">
    <property type="nucleotide sequence ID" value="NZ_CP050063.1"/>
</dbReference>
<keyword evidence="1" id="KW-0732">Signal</keyword>
<accession>A0A6G9ASA5</accession>
<sequence length="232" mass="27001">MIRLFTFFFLMAHLAPAQVVDKKNYTITYDSTSQAYKPVPDSKQLIKTGLNLPFFRQSSVSAPWKSVGVEAAIEHKIKPDISLLGALEMNYGFGNRAWLYSVDLPISVRYYFSIGRKMKKRVDPHGFFRHYVAIRAENSLFSNLLYNDNPFTEKYYRGQFVNYRTNVSKYNEAFNLFQYAYVQVGSQFKIKTNKYLDINAVVPITALIYNKLEYTLATPAYVTIKYGLFWQK</sequence>